<dbReference type="Proteomes" id="UP001301958">
    <property type="component" value="Unassembled WGS sequence"/>
</dbReference>
<accession>A0AAN6YRF4</accession>
<keyword evidence="2" id="KW-1185">Reference proteome</keyword>
<dbReference type="EMBL" id="MU865466">
    <property type="protein sequence ID" value="KAK4222545.1"/>
    <property type="molecule type" value="Genomic_DNA"/>
</dbReference>
<reference evidence="1" key="2">
    <citation type="submission" date="2023-05" db="EMBL/GenBank/DDBJ databases">
        <authorList>
            <consortium name="Lawrence Berkeley National Laboratory"/>
            <person name="Steindorff A."/>
            <person name="Hensen N."/>
            <person name="Bonometti L."/>
            <person name="Westerberg I."/>
            <person name="Brannstrom I.O."/>
            <person name="Guillou S."/>
            <person name="Cros-Aarteil S."/>
            <person name="Calhoun S."/>
            <person name="Haridas S."/>
            <person name="Kuo A."/>
            <person name="Mondo S."/>
            <person name="Pangilinan J."/>
            <person name="Riley R."/>
            <person name="Labutti K."/>
            <person name="Andreopoulos B."/>
            <person name="Lipzen A."/>
            <person name="Chen C."/>
            <person name="Yanf M."/>
            <person name="Daum C."/>
            <person name="Ng V."/>
            <person name="Clum A."/>
            <person name="Ohm R."/>
            <person name="Martin F."/>
            <person name="Silar P."/>
            <person name="Natvig D."/>
            <person name="Lalanne C."/>
            <person name="Gautier V."/>
            <person name="Ament-Velasquez S.L."/>
            <person name="Kruys A."/>
            <person name="Hutchinson M.I."/>
            <person name="Powell A.J."/>
            <person name="Barry K."/>
            <person name="Miller A.N."/>
            <person name="Grigoriev I.V."/>
            <person name="Debuchy R."/>
            <person name="Gladieux P."/>
            <person name="Thoren M.H."/>
            <person name="Johannesson H."/>
        </authorList>
    </citation>
    <scope>NUCLEOTIDE SEQUENCE</scope>
    <source>
        <strain evidence="1">CBS 990.96</strain>
    </source>
</reference>
<sequence>MAKDTQELGLRVDYTQICAELYTSVTAVILGSGGSRLHILSWCRSPARMDGLPSWVPDWSQTHPRSLMLGDGAYLNRYEAGGCRAQRIRLTVQGPMLMLDGVVAGIVKKLGPSGILLKDRPKPICADFSTLWRHLRT</sequence>
<name>A0AAN6YRF4_9PEZI</name>
<organism evidence="1 2">
    <name type="scientific">Podospora fimiseda</name>
    <dbReference type="NCBI Taxonomy" id="252190"/>
    <lineage>
        <taxon>Eukaryota</taxon>
        <taxon>Fungi</taxon>
        <taxon>Dikarya</taxon>
        <taxon>Ascomycota</taxon>
        <taxon>Pezizomycotina</taxon>
        <taxon>Sordariomycetes</taxon>
        <taxon>Sordariomycetidae</taxon>
        <taxon>Sordariales</taxon>
        <taxon>Podosporaceae</taxon>
        <taxon>Podospora</taxon>
    </lineage>
</organism>
<evidence type="ECO:0000313" key="1">
    <source>
        <dbReference type="EMBL" id="KAK4222545.1"/>
    </source>
</evidence>
<protein>
    <submittedName>
        <fullName evidence="1">Uncharacterized protein</fullName>
    </submittedName>
</protein>
<proteinExistence type="predicted"/>
<reference evidence="1" key="1">
    <citation type="journal article" date="2023" name="Mol. Phylogenet. Evol.">
        <title>Genome-scale phylogeny and comparative genomics of the fungal order Sordariales.</title>
        <authorList>
            <person name="Hensen N."/>
            <person name="Bonometti L."/>
            <person name="Westerberg I."/>
            <person name="Brannstrom I.O."/>
            <person name="Guillou S."/>
            <person name="Cros-Aarteil S."/>
            <person name="Calhoun S."/>
            <person name="Haridas S."/>
            <person name="Kuo A."/>
            <person name="Mondo S."/>
            <person name="Pangilinan J."/>
            <person name="Riley R."/>
            <person name="LaButti K."/>
            <person name="Andreopoulos B."/>
            <person name="Lipzen A."/>
            <person name="Chen C."/>
            <person name="Yan M."/>
            <person name="Daum C."/>
            <person name="Ng V."/>
            <person name="Clum A."/>
            <person name="Steindorff A."/>
            <person name="Ohm R.A."/>
            <person name="Martin F."/>
            <person name="Silar P."/>
            <person name="Natvig D.O."/>
            <person name="Lalanne C."/>
            <person name="Gautier V."/>
            <person name="Ament-Velasquez S.L."/>
            <person name="Kruys A."/>
            <person name="Hutchinson M.I."/>
            <person name="Powell A.J."/>
            <person name="Barry K."/>
            <person name="Miller A.N."/>
            <person name="Grigoriev I.V."/>
            <person name="Debuchy R."/>
            <person name="Gladieux P."/>
            <person name="Hiltunen Thoren M."/>
            <person name="Johannesson H."/>
        </authorList>
    </citation>
    <scope>NUCLEOTIDE SEQUENCE</scope>
    <source>
        <strain evidence="1">CBS 990.96</strain>
    </source>
</reference>
<evidence type="ECO:0000313" key="2">
    <source>
        <dbReference type="Proteomes" id="UP001301958"/>
    </source>
</evidence>
<dbReference type="AlphaFoldDB" id="A0AAN6YRF4"/>
<gene>
    <name evidence="1" type="ORF">QBC38DRAFT_80238</name>
</gene>
<comment type="caution">
    <text evidence="1">The sequence shown here is derived from an EMBL/GenBank/DDBJ whole genome shotgun (WGS) entry which is preliminary data.</text>
</comment>